<keyword evidence="3 4" id="KW-0131">Cell cycle</keyword>
<organism evidence="8 9">
    <name type="scientific">Helcococcus bovis</name>
    <dbReference type="NCBI Taxonomy" id="3153252"/>
    <lineage>
        <taxon>Bacteria</taxon>
        <taxon>Bacillati</taxon>
        <taxon>Bacillota</taxon>
        <taxon>Tissierellia</taxon>
        <taxon>Tissierellales</taxon>
        <taxon>Peptoniphilaceae</taxon>
        <taxon>Helcococcus</taxon>
    </lineage>
</organism>
<dbReference type="SUPFAM" id="SSF55608">
    <property type="entry name" value="Homing endonucleases"/>
    <property type="match status" value="1"/>
</dbReference>
<evidence type="ECO:0000259" key="5">
    <source>
        <dbReference type="Pfam" id="PF02650"/>
    </source>
</evidence>
<dbReference type="Pfam" id="PF14527">
    <property type="entry name" value="LAGLIDADG_WhiA"/>
    <property type="match status" value="1"/>
</dbReference>
<evidence type="ECO:0000313" key="8">
    <source>
        <dbReference type="EMBL" id="MFM1525373.1"/>
    </source>
</evidence>
<dbReference type="Pfam" id="PF02650">
    <property type="entry name" value="HTH_WhiA"/>
    <property type="match status" value="1"/>
</dbReference>
<dbReference type="InterPro" id="IPR027434">
    <property type="entry name" value="Homing_endonucl"/>
</dbReference>
<feature type="domain" description="Sporulation regulator WhiA C-terminal" evidence="5">
    <location>
        <begin position="225"/>
        <end position="304"/>
    </location>
</feature>
<sequence length="324" mass="37623">MSFSNQIKKELSTVKINNKLEALIELSSILKSNASISIRNAFININFSTESEYVVKRIYKLIDYIYGYEAVISRFENNSIMKKGLFNISVENEEIVNKILSDAGFDFYGNYTTKIDIIFSRIKSLEEKGESSYLRGLFIGSGSMVNPSKNYHLELILTTEDDVKLTRKVLEHVNIHALYKERKEKYILYIKDSEMISNFLNIIKANKALLSLENIKVEKEIRNDINRRINFDMANINKTVNTAQKQLKYIEILETKNQIPENLKELVKLRKKYPAYSLKQLAEKFEPPISKSTVSYKMNSLKKLVNKINSSDNKKNKKKLDKIK</sequence>
<reference evidence="8 9" key="1">
    <citation type="journal article" date="2024" name="Front. Microbiol.">
        <title>Pangenomic and biochemical analyses of Helcococcus ovis reveal widespread tetracycline resistance and a novel bacterial species, Helcococcus bovis.</title>
        <authorList>
            <person name="Cunha F."/>
            <person name="Zhai Y."/>
            <person name="Casaro S."/>
            <person name="Jones K.L."/>
            <person name="Hernandez M."/>
            <person name="Bisinotto R.S."/>
            <person name="Kariyawasam S."/>
            <person name="Brown M.B."/>
            <person name="Phillips A."/>
            <person name="Jeong K.C."/>
            <person name="Galvao K.N."/>
        </authorList>
    </citation>
    <scope>NUCLEOTIDE SEQUENCE [LARGE SCALE GENOMIC DNA]</scope>
    <source>
        <strain evidence="8 9">KG197</strain>
    </source>
</reference>
<dbReference type="Proteomes" id="UP001629536">
    <property type="component" value="Unassembled WGS sequence"/>
</dbReference>
<dbReference type="Gene3D" id="3.10.28.10">
    <property type="entry name" value="Homing endonucleases"/>
    <property type="match status" value="1"/>
</dbReference>
<comment type="similarity">
    <text evidence="4">Belongs to the WhiA family.</text>
</comment>
<gene>
    <name evidence="4 8" type="primary">whiA</name>
    <name evidence="8" type="ORF">ABGF40_06745</name>
</gene>
<comment type="function">
    <text evidence="4">Involved in cell division and chromosome segregation.</text>
</comment>
<dbReference type="PANTHER" id="PTHR37307">
    <property type="entry name" value="CELL DIVISION PROTEIN WHIA-RELATED"/>
    <property type="match status" value="1"/>
</dbReference>
<evidence type="ECO:0000256" key="1">
    <source>
        <dbReference type="ARBA" id="ARBA00022618"/>
    </source>
</evidence>
<dbReference type="Pfam" id="PF10298">
    <property type="entry name" value="WhiA_N"/>
    <property type="match status" value="1"/>
</dbReference>
<evidence type="ECO:0000259" key="6">
    <source>
        <dbReference type="Pfam" id="PF10298"/>
    </source>
</evidence>
<proteinExistence type="inferred from homology"/>
<accession>A0ABW9F8A8</accession>
<dbReference type="InterPro" id="IPR003802">
    <property type="entry name" value="Sporulation_regulator_WhiA"/>
</dbReference>
<evidence type="ECO:0000259" key="7">
    <source>
        <dbReference type="Pfam" id="PF14527"/>
    </source>
</evidence>
<comment type="caution">
    <text evidence="8">The sequence shown here is derived from an EMBL/GenBank/DDBJ whole genome shotgun (WGS) entry which is preliminary data.</text>
</comment>
<evidence type="ECO:0000256" key="4">
    <source>
        <dbReference type="HAMAP-Rule" id="MF_01420"/>
    </source>
</evidence>
<feature type="domain" description="Sporulation transcription regulator WhiA N-terminal" evidence="6">
    <location>
        <begin position="22"/>
        <end position="105"/>
    </location>
</feature>
<dbReference type="EMBL" id="JBFNFH010000017">
    <property type="protein sequence ID" value="MFM1525373.1"/>
    <property type="molecule type" value="Genomic_DNA"/>
</dbReference>
<dbReference type="InterPro" id="IPR023054">
    <property type="entry name" value="Sporulation_regulator_WhiA_C"/>
</dbReference>
<keyword evidence="2 4" id="KW-0238">DNA-binding</keyword>
<dbReference type="NCBIfam" id="TIGR00647">
    <property type="entry name" value="DNA_bind_WhiA"/>
    <property type="match status" value="1"/>
</dbReference>
<protein>
    <recommendedName>
        <fullName evidence="4">Probable cell division protein WhiA</fullName>
    </recommendedName>
</protein>
<keyword evidence="9" id="KW-1185">Reference proteome</keyword>
<feature type="domain" description="WhiA LAGLIDADG-like" evidence="7">
    <location>
        <begin position="131"/>
        <end position="222"/>
    </location>
</feature>
<dbReference type="InterPro" id="IPR018478">
    <property type="entry name" value="Sporu_reg_WhiA_N_dom"/>
</dbReference>
<evidence type="ECO:0000256" key="2">
    <source>
        <dbReference type="ARBA" id="ARBA00023125"/>
    </source>
</evidence>
<dbReference type="HAMAP" id="MF_01420">
    <property type="entry name" value="HTH_type_WhiA"/>
    <property type="match status" value="1"/>
</dbReference>
<dbReference type="RefSeq" id="WP_408105127.1">
    <property type="nucleotide sequence ID" value="NZ_JBFNFH010000017.1"/>
</dbReference>
<keyword evidence="1 4" id="KW-0132">Cell division</keyword>
<dbReference type="InterPro" id="IPR039518">
    <property type="entry name" value="WhiA_LAGLIDADG_dom"/>
</dbReference>
<evidence type="ECO:0000313" key="9">
    <source>
        <dbReference type="Proteomes" id="UP001629536"/>
    </source>
</evidence>
<dbReference type="GO" id="GO:0003677">
    <property type="term" value="F:DNA binding"/>
    <property type="evidence" value="ECO:0007669"/>
    <property type="project" value="UniProtKB-KW"/>
</dbReference>
<dbReference type="PANTHER" id="PTHR37307:SF1">
    <property type="entry name" value="CELL DIVISION PROTEIN WHIA-RELATED"/>
    <property type="match status" value="1"/>
</dbReference>
<evidence type="ECO:0000256" key="3">
    <source>
        <dbReference type="ARBA" id="ARBA00023306"/>
    </source>
</evidence>
<name>A0ABW9F8A8_9FIRM</name>